<dbReference type="Pfam" id="PF00905">
    <property type="entry name" value="Transpeptidase"/>
    <property type="match status" value="1"/>
</dbReference>
<reference evidence="2 3" key="1">
    <citation type="journal article" date="2020" name="Biotechnol. Biofuels">
        <title>New insights from the biogas microbiome by comprehensive genome-resolved metagenomics of nearly 1600 species originating from multiple anaerobic digesters.</title>
        <authorList>
            <person name="Campanaro S."/>
            <person name="Treu L."/>
            <person name="Rodriguez-R L.M."/>
            <person name="Kovalovszki A."/>
            <person name="Ziels R.M."/>
            <person name="Maus I."/>
            <person name="Zhu X."/>
            <person name="Kougias P.G."/>
            <person name="Basile A."/>
            <person name="Luo G."/>
            <person name="Schluter A."/>
            <person name="Konstantinidis K.T."/>
            <person name="Angelidaki I."/>
        </authorList>
    </citation>
    <scope>NUCLEOTIDE SEQUENCE [LARGE SCALE GENOMIC DNA]</scope>
    <source>
        <strain evidence="2">AS27yjCOA_65</strain>
    </source>
</reference>
<dbReference type="GO" id="GO:0008658">
    <property type="term" value="F:penicillin binding"/>
    <property type="evidence" value="ECO:0007669"/>
    <property type="project" value="InterPro"/>
</dbReference>
<evidence type="ECO:0000313" key="3">
    <source>
        <dbReference type="Proteomes" id="UP000524246"/>
    </source>
</evidence>
<dbReference type="InterPro" id="IPR050515">
    <property type="entry name" value="Beta-lactam/transpept"/>
</dbReference>
<evidence type="ECO:0000313" key="2">
    <source>
        <dbReference type="EMBL" id="NMC62455.1"/>
    </source>
</evidence>
<dbReference type="Gene3D" id="3.40.710.10">
    <property type="entry name" value="DD-peptidase/beta-lactamase superfamily"/>
    <property type="match status" value="1"/>
</dbReference>
<comment type="caution">
    <text evidence="2">The sequence shown here is derived from an EMBL/GenBank/DDBJ whole genome shotgun (WGS) entry which is preliminary data.</text>
</comment>
<dbReference type="GO" id="GO:0071555">
    <property type="term" value="P:cell wall organization"/>
    <property type="evidence" value="ECO:0007669"/>
    <property type="project" value="TreeGrafter"/>
</dbReference>
<dbReference type="InterPro" id="IPR001460">
    <property type="entry name" value="PCN-bd_Tpept"/>
</dbReference>
<accession>A0A7X9IJB6</accession>
<name>A0A7X9IJB6_9DELT</name>
<dbReference type="SUPFAM" id="SSF56601">
    <property type="entry name" value="beta-lactamase/transpeptidase-like"/>
    <property type="match status" value="1"/>
</dbReference>
<feature type="domain" description="Penicillin-binding protein transpeptidase" evidence="1">
    <location>
        <begin position="1"/>
        <end position="286"/>
    </location>
</feature>
<dbReference type="PANTHER" id="PTHR30627:SF2">
    <property type="entry name" value="PEPTIDOGLYCAN D,D-TRANSPEPTIDASE MRDA"/>
    <property type="match status" value="1"/>
</dbReference>
<feature type="non-terminal residue" evidence="2">
    <location>
        <position position="1"/>
    </location>
</feature>
<sequence>YPPGSIFKVFMAVAGLEEGVIREDETVNCPGYFYFGGRAFKCHKHSGHGSVDLNRAITLSCDVYFYTVGQRLGIDRIHEYATKFGLGLRTDPDFEQENPGLIPSTAWKKMYYEKDPPNQKWFPGETISVSIGQGATTTTPMQISRGVSALVNGGILYKPQLVRKIESVDGAFRDEDFKPVEVGRVDVQKRILNKVKEAMVSVVNDPHGTGKRAQLPKELGIQVGGKTGTAQVVSLDYHKSTEGREHHAWFVGFAPAEDPQIVVTALIEHGGGGGLNAAPLVRQVMEAFFGYVPPTPTPEPQVKRK</sequence>
<dbReference type="InterPro" id="IPR012338">
    <property type="entry name" value="Beta-lactam/transpept-like"/>
</dbReference>
<dbReference type="GO" id="GO:0005886">
    <property type="term" value="C:plasma membrane"/>
    <property type="evidence" value="ECO:0007669"/>
    <property type="project" value="TreeGrafter"/>
</dbReference>
<dbReference type="AlphaFoldDB" id="A0A7X9IJB6"/>
<dbReference type="Proteomes" id="UP000524246">
    <property type="component" value="Unassembled WGS sequence"/>
</dbReference>
<gene>
    <name evidence="2" type="ORF">GYA55_04735</name>
</gene>
<dbReference type="GO" id="GO:0071972">
    <property type="term" value="F:peptidoglycan L,D-transpeptidase activity"/>
    <property type="evidence" value="ECO:0007669"/>
    <property type="project" value="TreeGrafter"/>
</dbReference>
<proteinExistence type="predicted"/>
<evidence type="ECO:0000259" key="1">
    <source>
        <dbReference type="Pfam" id="PF00905"/>
    </source>
</evidence>
<protein>
    <submittedName>
        <fullName evidence="2">Penicillin-binding protein 2</fullName>
    </submittedName>
</protein>
<dbReference type="PANTHER" id="PTHR30627">
    <property type="entry name" value="PEPTIDOGLYCAN D,D-TRANSPEPTIDASE"/>
    <property type="match status" value="1"/>
</dbReference>
<dbReference type="EMBL" id="JAAZON010000200">
    <property type="protein sequence ID" value="NMC62455.1"/>
    <property type="molecule type" value="Genomic_DNA"/>
</dbReference>
<organism evidence="2 3">
    <name type="scientific">SAR324 cluster bacterium</name>
    <dbReference type="NCBI Taxonomy" id="2024889"/>
    <lineage>
        <taxon>Bacteria</taxon>
        <taxon>Deltaproteobacteria</taxon>
        <taxon>SAR324 cluster</taxon>
    </lineage>
</organism>